<keyword evidence="2" id="KW-0378">Hydrolase</keyword>
<comment type="caution">
    <text evidence="2">The sequence shown here is derived from an EMBL/GenBank/DDBJ whole genome shotgun (WGS) entry which is preliminary data.</text>
</comment>
<keyword evidence="3" id="KW-1185">Reference proteome</keyword>
<dbReference type="Proteomes" id="UP001140094">
    <property type="component" value="Unassembled WGS sequence"/>
</dbReference>
<organism evidence="2 3">
    <name type="scientific">Coemansia guatemalensis</name>
    <dbReference type="NCBI Taxonomy" id="2761395"/>
    <lineage>
        <taxon>Eukaryota</taxon>
        <taxon>Fungi</taxon>
        <taxon>Fungi incertae sedis</taxon>
        <taxon>Zoopagomycota</taxon>
        <taxon>Kickxellomycotina</taxon>
        <taxon>Kickxellomycetes</taxon>
        <taxon>Kickxellales</taxon>
        <taxon>Kickxellaceae</taxon>
        <taxon>Coemansia</taxon>
    </lineage>
</organism>
<dbReference type="InterPro" id="IPR052247">
    <property type="entry name" value="Meiotic_Crossover_Helicase"/>
</dbReference>
<evidence type="ECO:0000313" key="3">
    <source>
        <dbReference type="Proteomes" id="UP001140094"/>
    </source>
</evidence>
<protein>
    <submittedName>
        <fullName evidence="2">ATP-dependent DNA helicase MER3</fullName>
        <ecNumber evidence="2">3.6.4.12</ecNumber>
    </submittedName>
</protein>
<dbReference type="GO" id="GO:0016787">
    <property type="term" value="F:hydrolase activity"/>
    <property type="evidence" value="ECO:0007669"/>
    <property type="project" value="UniProtKB-KW"/>
</dbReference>
<dbReference type="Pfam" id="PF00270">
    <property type="entry name" value="DEAD"/>
    <property type="match status" value="1"/>
</dbReference>
<dbReference type="Gene3D" id="3.40.50.300">
    <property type="entry name" value="P-loop containing nucleotide triphosphate hydrolases"/>
    <property type="match status" value="2"/>
</dbReference>
<sequence>MQLAQNNLKSSSGMVPVSALPPDFASSYPFSHFNKLQSACFSDLFATDSNLVVSAPTASGKSVLMEIAICKLFQNRPARVRYKALYLAPLKALCAEKTAEWSARFKLAGLNCTEATSDKDSVADMNDSLYLLLQKAQIICATPEKWMSLVRGSSSCSDILDAIELVLIDECHMVGTSRGAFLELSISAIRMRNRQARIIAASATIGNISDISQWLSKYNDHRPESHTTPAKIRVFGDEYRPVPLSKIVLGFECKSVYYKFQRCFDYKLPGIINAHCPGEQ</sequence>
<dbReference type="EMBL" id="JANBUO010001930">
    <property type="protein sequence ID" value="KAJ2796332.1"/>
    <property type="molecule type" value="Genomic_DNA"/>
</dbReference>
<keyword evidence="2" id="KW-0547">Nucleotide-binding</keyword>
<dbReference type="AlphaFoldDB" id="A0A9W8HQ36"/>
<gene>
    <name evidence="2" type="primary">HFM1</name>
    <name evidence="2" type="ORF">H4R20_005564</name>
</gene>
<dbReference type="EC" id="3.6.4.12" evidence="2"/>
<dbReference type="PROSITE" id="PS51192">
    <property type="entry name" value="HELICASE_ATP_BIND_1"/>
    <property type="match status" value="1"/>
</dbReference>
<proteinExistence type="predicted"/>
<dbReference type="InterPro" id="IPR011545">
    <property type="entry name" value="DEAD/DEAH_box_helicase_dom"/>
</dbReference>
<keyword evidence="2" id="KW-0067">ATP-binding</keyword>
<feature type="non-terminal residue" evidence="2">
    <location>
        <position position="280"/>
    </location>
</feature>
<feature type="domain" description="Helicase ATP-binding" evidence="1">
    <location>
        <begin position="42"/>
        <end position="223"/>
    </location>
</feature>
<keyword evidence="2" id="KW-0347">Helicase</keyword>
<evidence type="ECO:0000259" key="1">
    <source>
        <dbReference type="PROSITE" id="PS51192"/>
    </source>
</evidence>
<dbReference type="GO" id="GO:0005524">
    <property type="term" value="F:ATP binding"/>
    <property type="evidence" value="ECO:0007669"/>
    <property type="project" value="InterPro"/>
</dbReference>
<dbReference type="PANTHER" id="PTHR47835:SF3">
    <property type="entry name" value="HELICASE FOR MEIOSIS 1"/>
    <property type="match status" value="1"/>
</dbReference>
<dbReference type="SMART" id="SM00487">
    <property type="entry name" value="DEXDc"/>
    <property type="match status" value="1"/>
</dbReference>
<name>A0A9W8HQ36_9FUNG</name>
<evidence type="ECO:0000313" key="2">
    <source>
        <dbReference type="EMBL" id="KAJ2796332.1"/>
    </source>
</evidence>
<dbReference type="GO" id="GO:0003676">
    <property type="term" value="F:nucleic acid binding"/>
    <property type="evidence" value="ECO:0007669"/>
    <property type="project" value="InterPro"/>
</dbReference>
<dbReference type="InterPro" id="IPR014001">
    <property type="entry name" value="Helicase_ATP-bd"/>
</dbReference>
<dbReference type="GO" id="GO:0043138">
    <property type="term" value="F:3'-5' DNA helicase activity"/>
    <property type="evidence" value="ECO:0007669"/>
    <property type="project" value="UniProtKB-EC"/>
</dbReference>
<reference evidence="2" key="1">
    <citation type="submission" date="2022-07" db="EMBL/GenBank/DDBJ databases">
        <title>Phylogenomic reconstructions and comparative analyses of Kickxellomycotina fungi.</title>
        <authorList>
            <person name="Reynolds N.K."/>
            <person name="Stajich J.E."/>
            <person name="Barry K."/>
            <person name="Grigoriev I.V."/>
            <person name="Crous P."/>
            <person name="Smith M.E."/>
        </authorList>
    </citation>
    <scope>NUCLEOTIDE SEQUENCE</scope>
    <source>
        <strain evidence="2">NRRL 1565</strain>
    </source>
</reference>
<accession>A0A9W8HQ36</accession>
<dbReference type="PANTHER" id="PTHR47835">
    <property type="entry name" value="HFM1, ATP DEPENDENT DNA HELICASE HOMOLOG"/>
    <property type="match status" value="1"/>
</dbReference>
<dbReference type="OrthoDB" id="5575at2759"/>
<dbReference type="SUPFAM" id="SSF52540">
    <property type="entry name" value="P-loop containing nucleoside triphosphate hydrolases"/>
    <property type="match status" value="1"/>
</dbReference>
<dbReference type="InterPro" id="IPR027417">
    <property type="entry name" value="P-loop_NTPase"/>
</dbReference>